<keyword evidence="1" id="KW-1133">Transmembrane helix</keyword>
<dbReference type="EnsemblFungi" id="PTTG_29332-t43_1">
    <property type="protein sequence ID" value="PTTG_29332-t43_1-p1"/>
    <property type="gene ID" value="PTTG_29332"/>
</dbReference>
<accession>A0A180G6Z9</accession>
<reference evidence="2" key="2">
    <citation type="submission" date="2016-05" db="EMBL/GenBank/DDBJ databases">
        <title>Comparative analysis highlights variable genome content of wheat rusts and divergence of the mating loci.</title>
        <authorList>
            <person name="Cuomo C.A."/>
            <person name="Bakkeren G."/>
            <person name="Szabo L."/>
            <person name="Khalil H."/>
            <person name="Joly D."/>
            <person name="Goldberg J."/>
            <person name="Young S."/>
            <person name="Zeng Q."/>
            <person name="Fellers J."/>
        </authorList>
    </citation>
    <scope>NUCLEOTIDE SEQUENCE [LARGE SCALE GENOMIC DNA]</scope>
    <source>
        <strain evidence="2">1-1 BBBD Race 1</strain>
    </source>
</reference>
<gene>
    <name evidence="2" type="ORF">PTTG_29332</name>
</gene>
<reference evidence="2" key="1">
    <citation type="submission" date="2009-11" db="EMBL/GenBank/DDBJ databases">
        <authorList>
            <consortium name="The Broad Institute Genome Sequencing Platform"/>
            <person name="Ward D."/>
            <person name="Feldgarden M."/>
            <person name="Earl A."/>
            <person name="Young S.K."/>
            <person name="Zeng Q."/>
            <person name="Koehrsen M."/>
            <person name="Alvarado L."/>
            <person name="Berlin A."/>
            <person name="Bochicchio J."/>
            <person name="Borenstein D."/>
            <person name="Chapman S.B."/>
            <person name="Chen Z."/>
            <person name="Engels R."/>
            <person name="Freedman E."/>
            <person name="Gellesch M."/>
            <person name="Goldberg J."/>
            <person name="Griggs A."/>
            <person name="Gujja S."/>
            <person name="Heilman E."/>
            <person name="Heiman D."/>
            <person name="Hepburn T."/>
            <person name="Howarth C."/>
            <person name="Jen D."/>
            <person name="Larson L."/>
            <person name="Lewis B."/>
            <person name="Mehta T."/>
            <person name="Park D."/>
            <person name="Pearson M."/>
            <person name="Roberts A."/>
            <person name="Saif S."/>
            <person name="Shea T."/>
            <person name="Shenoy N."/>
            <person name="Sisk P."/>
            <person name="Stolte C."/>
            <person name="Sykes S."/>
            <person name="Thomson T."/>
            <person name="Walk T."/>
            <person name="White J."/>
            <person name="Yandava C."/>
            <person name="Izard J."/>
            <person name="Baranova O.V."/>
            <person name="Blanton J.M."/>
            <person name="Tanner A.C."/>
            <person name="Dewhirst F.E."/>
            <person name="Haas B."/>
            <person name="Nusbaum C."/>
            <person name="Birren B."/>
        </authorList>
    </citation>
    <scope>NUCLEOTIDE SEQUENCE [LARGE SCALE GENOMIC DNA]</scope>
    <source>
        <strain evidence="2">1-1 BBBD Race 1</strain>
    </source>
</reference>
<organism evidence="2">
    <name type="scientific">Puccinia triticina (isolate 1-1 / race 1 (BBBD))</name>
    <name type="common">Brown leaf rust fungus</name>
    <dbReference type="NCBI Taxonomy" id="630390"/>
    <lineage>
        <taxon>Eukaryota</taxon>
        <taxon>Fungi</taxon>
        <taxon>Dikarya</taxon>
        <taxon>Basidiomycota</taxon>
        <taxon>Pucciniomycotina</taxon>
        <taxon>Pucciniomycetes</taxon>
        <taxon>Pucciniales</taxon>
        <taxon>Pucciniaceae</taxon>
        <taxon>Puccinia</taxon>
    </lineage>
</organism>
<protein>
    <submittedName>
        <fullName evidence="2 3">Uncharacterized protein</fullName>
    </submittedName>
</protein>
<evidence type="ECO:0000313" key="2">
    <source>
        <dbReference type="EMBL" id="OAV87663.1"/>
    </source>
</evidence>
<reference evidence="3 4" key="3">
    <citation type="journal article" date="2017" name="G3 (Bethesda)">
        <title>Comparative analysis highlights variable genome content of wheat rusts and divergence of the mating loci.</title>
        <authorList>
            <person name="Cuomo C.A."/>
            <person name="Bakkeren G."/>
            <person name="Khalil H.B."/>
            <person name="Panwar V."/>
            <person name="Joly D."/>
            <person name="Linning R."/>
            <person name="Sakthikumar S."/>
            <person name="Song X."/>
            <person name="Adiconis X."/>
            <person name="Fan L."/>
            <person name="Goldberg J.M."/>
            <person name="Levin J.Z."/>
            <person name="Young S."/>
            <person name="Zeng Q."/>
            <person name="Anikster Y."/>
            <person name="Bruce M."/>
            <person name="Wang M."/>
            <person name="Yin C."/>
            <person name="McCallum B."/>
            <person name="Szabo L.J."/>
            <person name="Hulbert S."/>
            <person name="Chen X."/>
            <person name="Fellers J.P."/>
        </authorList>
    </citation>
    <scope>NUCLEOTIDE SEQUENCE</scope>
    <source>
        <strain evidence="3">isolate 1-1 / race 1 (BBBD)</strain>
        <strain evidence="4">Isolate 1-1 / race 1 (BBBD)</strain>
    </source>
</reference>
<feature type="transmembrane region" description="Helical" evidence="1">
    <location>
        <begin position="44"/>
        <end position="71"/>
    </location>
</feature>
<keyword evidence="4" id="KW-1185">Reference proteome</keyword>
<name>A0A180G6Z9_PUCT1</name>
<sequence>MKDKDLHAIARWLSNSLMHGGFTSWGGMGLNMLGYAWWQWLSSLAFSMGGACFLGGVFPISMALGMGGFFAKASDGQETHSRYLPQQQRRRCSKSKCLKAAQTLREKNLQSASSGGCQLSLHNSKDKVVAKEIPDQTLQKAVHSILATCGEKNTHPKDNKPAHIDERQVAMLLSKH</sequence>
<keyword evidence="1" id="KW-0472">Membrane</keyword>
<evidence type="ECO:0000256" key="1">
    <source>
        <dbReference type="SAM" id="Phobius"/>
    </source>
</evidence>
<dbReference type="AlphaFoldDB" id="A0A180G6Z9"/>
<dbReference type="Proteomes" id="UP000005240">
    <property type="component" value="Unassembled WGS sequence"/>
</dbReference>
<dbReference type="EMBL" id="ADAS02000318">
    <property type="protein sequence ID" value="OAV87663.1"/>
    <property type="molecule type" value="Genomic_DNA"/>
</dbReference>
<evidence type="ECO:0000313" key="4">
    <source>
        <dbReference type="Proteomes" id="UP000005240"/>
    </source>
</evidence>
<reference evidence="3" key="4">
    <citation type="submission" date="2025-05" db="UniProtKB">
        <authorList>
            <consortium name="EnsemblFungi"/>
        </authorList>
    </citation>
    <scope>IDENTIFICATION</scope>
    <source>
        <strain evidence="3">isolate 1-1 / race 1 (BBBD)</strain>
    </source>
</reference>
<keyword evidence="1" id="KW-0812">Transmembrane</keyword>
<dbReference type="VEuPathDB" id="FungiDB:PTTG_29332"/>
<proteinExistence type="predicted"/>
<dbReference type="OrthoDB" id="10502173at2759"/>
<feature type="transmembrane region" description="Helical" evidence="1">
    <location>
        <begin position="12"/>
        <end position="38"/>
    </location>
</feature>
<evidence type="ECO:0000313" key="3">
    <source>
        <dbReference type="EnsemblFungi" id="PTTG_29332-t43_1-p1"/>
    </source>
</evidence>